<evidence type="ECO:0000259" key="2">
    <source>
        <dbReference type="Pfam" id="PF06283"/>
    </source>
</evidence>
<feature type="chain" id="PRO_5027107695" description="ThuA-like domain-containing protein" evidence="1">
    <location>
        <begin position="22"/>
        <end position="573"/>
    </location>
</feature>
<reference evidence="3 4" key="1">
    <citation type="submission" date="2020-02" db="EMBL/GenBank/DDBJ databases">
        <title>Draft genome sequence of Limisphaera ngatamarikiensis NGM72.4T, a thermophilic Verrucomicrobia grouped in subdivision 3.</title>
        <authorList>
            <person name="Carere C.R."/>
            <person name="Steen J."/>
            <person name="Hugenholtz P."/>
            <person name="Stott M.B."/>
        </authorList>
    </citation>
    <scope>NUCLEOTIDE SEQUENCE [LARGE SCALE GENOMIC DNA]</scope>
    <source>
        <strain evidence="3 4">NGM72.4</strain>
    </source>
</reference>
<gene>
    <name evidence="3" type="ORF">G4L39_05950</name>
</gene>
<keyword evidence="1" id="KW-0732">Signal</keyword>
<dbReference type="Proteomes" id="UP000477311">
    <property type="component" value="Unassembled WGS sequence"/>
</dbReference>
<dbReference type="RefSeq" id="WP_165106679.1">
    <property type="nucleotide sequence ID" value="NZ_JAAKYA010000042.1"/>
</dbReference>
<protein>
    <recommendedName>
        <fullName evidence="2">ThuA-like domain-containing protein</fullName>
    </recommendedName>
</protein>
<dbReference type="GO" id="GO:0016788">
    <property type="term" value="F:hydrolase activity, acting on ester bonds"/>
    <property type="evidence" value="ECO:0007669"/>
    <property type="project" value="InterPro"/>
</dbReference>
<dbReference type="AlphaFoldDB" id="A0A6M1RFW9"/>
<dbReference type="InterPro" id="IPR029010">
    <property type="entry name" value="ThuA-like"/>
</dbReference>
<comment type="caution">
    <text evidence="3">The sequence shown here is derived from an EMBL/GenBank/DDBJ whole genome shotgun (WGS) entry which is preliminary data.</text>
</comment>
<evidence type="ECO:0000313" key="3">
    <source>
        <dbReference type="EMBL" id="NGO38938.1"/>
    </source>
</evidence>
<dbReference type="Gene3D" id="1.10.575.10">
    <property type="entry name" value="P1 Nuclease"/>
    <property type="match status" value="1"/>
</dbReference>
<dbReference type="Gene3D" id="3.40.50.880">
    <property type="match status" value="1"/>
</dbReference>
<evidence type="ECO:0000256" key="1">
    <source>
        <dbReference type="SAM" id="SignalP"/>
    </source>
</evidence>
<accession>A0A6M1RFW9</accession>
<dbReference type="Pfam" id="PF06283">
    <property type="entry name" value="ThuA"/>
    <property type="match status" value="1"/>
</dbReference>
<dbReference type="InterPro" id="IPR029062">
    <property type="entry name" value="Class_I_gatase-like"/>
</dbReference>
<organism evidence="3 4">
    <name type="scientific">Limisphaera ngatamarikiensis</name>
    <dbReference type="NCBI Taxonomy" id="1324935"/>
    <lineage>
        <taxon>Bacteria</taxon>
        <taxon>Pseudomonadati</taxon>
        <taxon>Verrucomicrobiota</taxon>
        <taxon>Verrucomicrobiia</taxon>
        <taxon>Limisphaerales</taxon>
        <taxon>Limisphaeraceae</taxon>
        <taxon>Limisphaera</taxon>
    </lineage>
</organism>
<name>A0A6M1RFW9_9BACT</name>
<feature type="signal peptide" evidence="1">
    <location>
        <begin position="1"/>
        <end position="21"/>
    </location>
</feature>
<dbReference type="EMBL" id="JAAKYA010000042">
    <property type="protein sequence ID" value="NGO38938.1"/>
    <property type="molecule type" value="Genomic_DNA"/>
</dbReference>
<proteinExistence type="predicted"/>
<feature type="domain" description="ThuA-like" evidence="2">
    <location>
        <begin position="370"/>
        <end position="557"/>
    </location>
</feature>
<evidence type="ECO:0000313" key="4">
    <source>
        <dbReference type="Proteomes" id="UP000477311"/>
    </source>
</evidence>
<dbReference type="PANTHER" id="PTHR40469:SF2">
    <property type="entry name" value="GALACTOSE-BINDING DOMAIN-LIKE SUPERFAMILY PROTEIN"/>
    <property type="match status" value="1"/>
</dbReference>
<dbReference type="PANTHER" id="PTHR40469">
    <property type="entry name" value="SECRETED GLYCOSYL HYDROLASE"/>
    <property type="match status" value="1"/>
</dbReference>
<dbReference type="SUPFAM" id="SSF48537">
    <property type="entry name" value="Phospholipase C/P1 nuclease"/>
    <property type="match status" value="1"/>
</dbReference>
<keyword evidence="4" id="KW-1185">Reference proteome</keyword>
<dbReference type="SUPFAM" id="SSF52317">
    <property type="entry name" value="Class I glutamine amidotransferase-like"/>
    <property type="match status" value="1"/>
</dbReference>
<dbReference type="InterPro" id="IPR008947">
    <property type="entry name" value="PLipase_C/P1_nuclease_dom_sf"/>
</dbReference>
<sequence>MKIIRWTCLALLVARTTAPHAWGWDYEVHRAIVDLALGALPTNFPAFVFTPAAQERLMFLSGEPDRWRNASTEVAFSHATAADHYLDIEELEPLSLRLDELPLFRYQFAARVLETRARHPERFKPIDAARDRDRTAAFPGFLPWTIVEGMGRLQSAFSFLQACETAGGYPEEIENARANVLYAMGVLSHFVGDATQPLHTTRHHHGWVGDNPHGYTTNRGIHAWIDGGFFQRTGGVPVESLRARMRPARVLEEARDPESTFRLLLRWLEEQHRQVEPLYRLEKEGKLSGVGPLGQEGRPFLEGQVVRAAQMLADLWVTARVRAPRDTFWERRLQERQTRRTGQLRLLVVTGGHGFDRLPFHALFAGLSNMTFRIVEHPRAHEWFRPERSGEYDVVVLYDMWREITPEDRAHFVRTTTSGKGVVALHHALAAYPGWDDYAELLGGRYLFAPMQRDGRQYPASSYRHDVRFRVRVADPHHPVTRGVTDYEILDETYKDYWVAPGVKPLLLTDDPASTPVVGWAKTNGLSRWVYIQGGHDRHAWEHPAYRQLLEQAIRWVAEPVAGPVPNASSTQP</sequence>